<protein>
    <submittedName>
        <fullName evidence="1">Uncharacterized protein</fullName>
    </submittedName>
</protein>
<dbReference type="AlphaFoldDB" id="A0A1J5QYE7"/>
<sequence length="193" mass="20576">MTEAPDPSGTPARAVLSHDEQALADAVREIERHVATGGWDGPVRVFALVETARALATDPTLESQLPAEVVEAARRDTRHLTSVEQEDLPPADDIESLLGALTWPPTVDGAAIVIERVVLPPAAEEAMPTDPDEAVAYLLAHPDREDVRMAVGAMRDGRSWCAVRTRGHDSDDAVGQGRDVVPGLIDAVRATLS</sequence>
<reference evidence="1" key="1">
    <citation type="submission" date="2016-10" db="EMBL/GenBank/DDBJ databases">
        <title>Sequence of Gallionella enrichment culture.</title>
        <authorList>
            <person name="Poehlein A."/>
            <person name="Muehling M."/>
            <person name="Daniel R."/>
        </authorList>
    </citation>
    <scope>NUCLEOTIDE SEQUENCE</scope>
</reference>
<evidence type="ECO:0000313" key="1">
    <source>
        <dbReference type="EMBL" id="OIQ80925.1"/>
    </source>
</evidence>
<gene>
    <name evidence="1" type="ORF">GALL_373180</name>
</gene>
<dbReference type="InterPro" id="IPR047681">
    <property type="entry name" value="PPA1309-like"/>
</dbReference>
<accession>A0A1J5QYE7</accession>
<name>A0A1J5QYE7_9ZZZZ</name>
<organism evidence="1">
    <name type="scientific">mine drainage metagenome</name>
    <dbReference type="NCBI Taxonomy" id="410659"/>
    <lineage>
        <taxon>unclassified sequences</taxon>
        <taxon>metagenomes</taxon>
        <taxon>ecological metagenomes</taxon>
    </lineage>
</organism>
<dbReference type="EMBL" id="MLJW01000993">
    <property type="protein sequence ID" value="OIQ80925.1"/>
    <property type="molecule type" value="Genomic_DNA"/>
</dbReference>
<dbReference type="NCBIfam" id="NF040618">
    <property type="entry name" value="PPA1309_fam"/>
    <property type="match status" value="1"/>
</dbReference>
<comment type="caution">
    <text evidence="1">The sequence shown here is derived from an EMBL/GenBank/DDBJ whole genome shotgun (WGS) entry which is preliminary data.</text>
</comment>
<proteinExistence type="predicted"/>